<reference evidence="10 11" key="1">
    <citation type="journal article" date="2014" name="PLoS Genet.">
        <title>The Genome of Spironucleus salmonicida Highlights a Fish Pathogen Adapted to Fluctuating Environments.</title>
        <authorList>
            <person name="Xu F."/>
            <person name="Jerlstrom-Hultqvist J."/>
            <person name="Einarsson E."/>
            <person name="Astvaldsson A."/>
            <person name="Svard S.G."/>
            <person name="Andersson J.O."/>
        </authorList>
    </citation>
    <scope>NUCLEOTIDE SEQUENCE</scope>
    <source>
        <strain evidence="11">ATCC 50377</strain>
    </source>
</reference>
<keyword evidence="4" id="KW-0067">ATP-binding</keyword>
<dbReference type="EMBL" id="AUWU02000002">
    <property type="protein sequence ID" value="KAH0576636.1"/>
    <property type="molecule type" value="Genomic_DNA"/>
</dbReference>
<dbReference type="GO" id="GO:0005524">
    <property type="term" value="F:ATP binding"/>
    <property type="evidence" value="ECO:0007669"/>
    <property type="project" value="UniProtKB-KW"/>
</dbReference>
<feature type="compositionally biased region" description="Polar residues" evidence="6">
    <location>
        <begin position="1"/>
        <end position="21"/>
    </location>
</feature>
<keyword evidence="3 10" id="KW-0347">Helicase</keyword>
<feature type="short sequence motif" description="Q motif" evidence="5">
    <location>
        <begin position="19"/>
        <end position="47"/>
    </location>
</feature>
<dbReference type="SUPFAM" id="SSF52540">
    <property type="entry name" value="P-loop containing nucleoside triphosphate hydrolases"/>
    <property type="match status" value="1"/>
</dbReference>
<feature type="domain" description="Helicase C-terminal" evidence="8">
    <location>
        <begin position="233"/>
        <end position="393"/>
    </location>
</feature>
<dbReference type="PROSITE" id="PS51195">
    <property type="entry name" value="Q_MOTIF"/>
    <property type="match status" value="1"/>
</dbReference>
<dbReference type="GO" id="GO:0003724">
    <property type="term" value="F:RNA helicase activity"/>
    <property type="evidence" value="ECO:0007669"/>
    <property type="project" value="InterPro"/>
</dbReference>
<dbReference type="Pfam" id="PF00270">
    <property type="entry name" value="DEAD"/>
    <property type="match status" value="1"/>
</dbReference>
<sequence length="399" mass="45375">MPPKKSSTSDQKPQEKNNSGFTDFGLKQEILDKIRENGFERPSDVQQSTIPQCLERNDIICQAKSGKGKTCVFVLSILQLLDFIPSPAPIQALVLCHTHELALQISEEFERFSSDIKVIRTVGKTPIHLQKQQIEAKSAQILVGTLGRVADLCKREILDLKDIKILVVDEADSLLSEKTKPQFADVMQFLPTDKQTMVFSATFSEEALLSCKEILRAGFKEVRIDDKNLVLHGLHQRYVKLEEADKLDFLLDVLKLSYTQAVIFTSSTERCRTLQQFLSENQIDCNAFYGHMNQKQREELYKSFKTRKTRIMVATDIFQRGVDFEGVNLVVHFDMPQDCDSYLHRSGRAGRFETNGAIISFNSSEDDQKVLDEIQDRFAVAIQSMTSSVDIDEKSCFLK</sequence>
<feature type="domain" description="Helicase ATP-binding" evidence="7">
    <location>
        <begin position="50"/>
        <end position="221"/>
    </location>
</feature>
<dbReference type="VEuPathDB" id="GiardiaDB:SS50377_22200"/>
<dbReference type="SMART" id="SM00487">
    <property type="entry name" value="DEXDc"/>
    <property type="match status" value="1"/>
</dbReference>
<dbReference type="Pfam" id="PF00271">
    <property type="entry name" value="Helicase_C"/>
    <property type="match status" value="1"/>
</dbReference>
<keyword evidence="1" id="KW-0547">Nucleotide-binding</keyword>
<dbReference type="OrthoDB" id="10265785at2759"/>
<reference evidence="11" key="2">
    <citation type="submission" date="2020-12" db="EMBL/GenBank/DDBJ databases">
        <title>New Spironucleus salmonicida genome in near-complete chromosomes.</title>
        <authorList>
            <person name="Xu F."/>
            <person name="Kurt Z."/>
            <person name="Jimenez-Gonzalez A."/>
            <person name="Astvaldsson A."/>
            <person name="Andersson J.O."/>
            <person name="Svard S.G."/>
        </authorList>
    </citation>
    <scope>NUCLEOTIDE SEQUENCE</scope>
    <source>
        <strain evidence="11">ATCC 50377</strain>
    </source>
</reference>
<dbReference type="InterPro" id="IPR014014">
    <property type="entry name" value="RNA_helicase_DEAD_Q_motif"/>
</dbReference>
<accession>V6LXV3</accession>
<dbReference type="PANTHER" id="PTHR47959">
    <property type="entry name" value="ATP-DEPENDENT RNA HELICASE RHLE-RELATED"/>
    <property type="match status" value="1"/>
</dbReference>
<dbReference type="SMART" id="SM00490">
    <property type="entry name" value="HELICc"/>
    <property type="match status" value="1"/>
</dbReference>
<dbReference type="EMBL" id="KI546089">
    <property type="protein sequence ID" value="EST45639.1"/>
    <property type="molecule type" value="Genomic_DNA"/>
</dbReference>
<protein>
    <submittedName>
        <fullName evidence="10">DEAD-box helicase</fullName>
    </submittedName>
</protein>
<dbReference type="InterPro" id="IPR011545">
    <property type="entry name" value="DEAD/DEAH_box_helicase_dom"/>
</dbReference>
<evidence type="ECO:0000256" key="4">
    <source>
        <dbReference type="ARBA" id="ARBA00022840"/>
    </source>
</evidence>
<dbReference type="GO" id="GO:0005829">
    <property type="term" value="C:cytosol"/>
    <property type="evidence" value="ECO:0007669"/>
    <property type="project" value="TreeGrafter"/>
</dbReference>
<dbReference type="InterPro" id="IPR027417">
    <property type="entry name" value="P-loop_NTPase"/>
</dbReference>
<gene>
    <name evidence="10" type="ORF">SS50377_14210</name>
    <name evidence="11" type="ORF">SS50377_22200</name>
</gene>
<name>V6LXV3_9EUKA</name>
<evidence type="ECO:0000259" key="8">
    <source>
        <dbReference type="PROSITE" id="PS51194"/>
    </source>
</evidence>
<dbReference type="GO" id="GO:0016787">
    <property type="term" value="F:hydrolase activity"/>
    <property type="evidence" value="ECO:0007669"/>
    <property type="project" value="UniProtKB-KW"/>
</dbReference>
<dbReference type="Proteomes" id="UP000018208">
    <property type="component" value="Unassembled WGS sequence"/>
</dbReference>
<dbReference type="InterPro" id="IPR050079">
    <property type="entry name" value="DEAD_box_RNA_helicase"/>
</dbReference>
<evidence type="ECO:0000259" key="7">
    <source>
        <dbReference type="PROSITE" id="PS51192"/>
    </source>
</evidence>
<dbReference type="AlphaFoldDB" id="V6LXV3"/>
<dbReference type="PROSITE" id="PS51194">
    <property type="entry name" value="HELICASE_CTER"/>
    <property type="match status" value="1"/>
</dbReference>
<evidence type="ECO:0000256" key="2">
    <source>
        <dbReference type="ARBA" id="ARBA00022801"/>
    </source>
</evidence>
<proteinExistence type="predicted"/>
<dbReference type="InterPro" id="IPR014001">
    <property type="entry name" value="Helicase_ATP-bd"/>
</dbReference>
<dbReference type="Gene3D" id="3.40.50.300">
    <property type="entry name" value="P-loop containing nucleotide triphosphate hydrolases"/>
    <property type="match status" value="2"/>
</dbReference>
<keyword evidence="2" id="KW-0378">Hydrolase</keyword>
<evidence type="ECO:0000256" key="3">
    <source>
        <dbReference type="ARBA" id="ARBA00022806"/>
    </source>
</evidence>
<dbReference type="GO" id="GO:0003676">
    <property type="term" value="F:nucleic acid binding"/>
    <property type="evidence" value="ECO:0007669"/>
    <property type="project" value="InterPro"/>
</dbReference>
<evidence type="ECO:0000256" key="5">
    <source>
        <dbReference type="PROSITE-ProRule" id="PRU00552"/>
    </source>
</evidence>
<dbReference type="PROSITE" id="PS51192">
    <property type="entry name" value="HELICASE_ATP_BIND_1"/>
    <property type="match status" value="1"/>
</dbReference>
<evidence type="ECO:0000313" key="12">
    <source>
        <dbReference type="Proteomes" id="UP000018208"/>
    </source>
</evidence>
<feature type="domain" description="DEAD-box RNA helicase Q" evidence="9">
    <location>
        <begin position="19"/>
        <end position="47"/>
    </location>
</feature>
<dbReference type="PANTHER" id="PTHR47959:SF1">
    <property type="entry name" value="ATP-DEPENDENT RNA HELICASE DBPA"/>
    <property type="match status" value="1"/>
</dbReference>
<dbReference type="CDD" id="cd18787">
    <property type="entry name" value="SF2_C_DEAD"/>
    <property type="match status" value="1"/>
</dbReference>
<keyword evidence="12" id="KW-1185">Reference proteome</keyword>
<evidence type="ECO:0000256" key="6">
    <source>
        <dbReference type="SAM" id="MobiDB-lite"/>
    </source>
</evidence>
<organism evidence="10">
    <name type="scientific">Spironucleus salmonicida</name>
    <dbReference type="NCBI Taxonomy" id="348837"/>
    <lineage>
        <taxon>Eukaryota</taxon>
        <taxon>Metamonada</taxon>
        <taxon>Diplomonadida</taxon>
        <taxon>Hexamitidae</taxon>
        <taxon>Hexamitinae</taxon>
        <taxon>Spironucleus</taxon>
    </lineage>
</organism>
<evidence type="ECO:0000313" key="10">
    <source>
        <dbReference type="EMBL" id="EST45639.1"/>
    </source>
</evidence>
<dbReference type="InterPro" id="IPR001650">
    <property type="entry name" value="Helicase_C-like"/>
</dbReference>
<feature type="region of interest" description="Disordered" evidence="6">
    <location>
        <begin position="1"/>
        <end position="26"/>
    </location>
</feature>
<evidence type="ECO:0000256" key="1">
    <source>
        <dbReference type="ARBA" id="ARBA00022741"/>
    </source>
</evidence>
<evidence type="ECO:0000259" key="9">
    <source>
        <dbReference type="PROSITE" id="PS51195"/>
    </source>
</evidence>
<evidence type="ECO:0000313" key="11">
    <source>
        <dbReference type="EMBL" id="KAH0576636.1"/>
    </source>
</evidence>